<keyword evidence="2" id="KW-1185">Reference proteome</keyword>
<sequence length="286" mass="30130">MGLVAVEPFGSTGVAVAATPMVLDGELRAGRPAKQELLALAKVAAADRALPGDASTHTVRMSTWDLSARADGDRLDWAVVPEESDLVWSADRPGRLTVRAGTPFFPSDQHRDAWKRAGASVEPGTVIRDESVPAGGRRITQLGSGPSTHNFVYPLPAQPRPLLAAIKAGLPVGVDVDSTGALVTGIRDLHRETVPSPGTRAAVLRLLAERGDVVSLGLLQDRAGRSGRAFAVDTTYTGRPERQVLMFDLVTGALLASEDVLTKNVDALRVPAPAVISYALLFPAGR</sequence>
<evidence type="ECO:0000313" key="1">
    <source>
        <dbReference type="EMBL" id="MBB5841637.1"/>
    </source>
</evidence>
<evidence type="ECO:0000313" key="2">
    <source>
        <dbReference type="Proteomes" id="UP000549971"/>
    </source>
</evidence>
<comment type="caution">
    <text evidence="1">The sequence shown here is derived from an EMBL/GenBank/DDBJ whole genome shotgun (WGS) entry which is preliminary data.</text>
</comment>
<dbReference type="Proteomes" id="UP000549971">
    <property type="component" value="Unassembled WGS sequence"/>
</dbReference>
<gene>
    <name evidence="1" type="ORF">HDA39_008371</name>
</gene>
<organism evidence="1 2">
    <name type="scientific">Kribbella italica</name>
    <dbReference type="NCBI Taxonomy" id="1540520"/>
    <lineage>
        <taxon>Bacteria</taxon>
        <taxon>Bacillati</taxon>
        <taxon>Actinomycetota</taxon>
        <taxon>Actinomycetes</taxon>
        <taxon>Propionibacteriales</taxon>
        <taxon>Kribbellaceae</taxon>
        <taxon>Kribbella</taxon>
    </lineage>
</organism>
<proteinExistence type="predicted"/>
<accession>A0A7W9MZQ8</accession>
<dbReference type="AlphaFoldDB" id="A0A7W9MZQ8"/>
<protein>
    <submittedName>
        <fullName evidence="1">Uncharacterized protein</fullName>
    </submittedName>
</protein>
<dbReference type="EMBL" id="JACHMY010000001">
    <property type="protein sequence ID" value="MBB5841637.1"/>
    <property type="molecule type" value="Genomic_DNA"/>
</dbReference>
<reference evidence="1 2" key="1">
    <citation type="submission" date="2020-08" db="EMBL/GenBank/DDBJ databases">
        <title>Sequencing the genomes of 1000 actinobacteria strains.</title>
        <authorList>
            <person name="Klenk H.-P."/>
        </authorList>
    </citation>
    <scope>NUCLEOTIDE SEQUENCE [LARGE SCALE GENOMIC DNA]</scope>
    <source>
        <strain evidence="1 2">DSM 28967</strain>
    </source>
</reference>
<name>A0A7W9MZQ8_9ACTN</name>